<evidence type="ECO:0000256" key="6">
    <source>
        <dbReference type="ARBA" id="ARBA00023136"/>
    </source>
</evidence>
<dbReference type="EMBL" id="FMAH01000029">
    <property type="protein sequence ID" value="SCB38864.1"/>
    <property type="molecule type" value="Genomic_DNA"/>
</dbReference>
<dbReference type="CDD" id="cd06421">
    <property type="entry name" value="CESA_CelA_like"/>
    <property type="match status" value="1"/>
</dbReference>
<feature type="transmembrane region" description="Helical" evidence="7">
    <location>
        <begin position="12"/>
        <end position="30"/>
    </location>
</feature>
<feature type="transmembrane region" description="Helical" evidence="7">
    <location>
        <begin position="517"/>
        <end position="537"/>
    </location>
</feature>
<evidence type="ECO:0000259" key="8">
    <source>
        <dbReference type="Pfam" id="PF13632"/>
    </source>
</evidence>
<reference evidence="10" key="1">
    <citation type="submission" date="2016-08" db="EMBL/GenBank/DDBJ databases">
        <authorList>
            <person name="Varghese N."/>
            <person name="Submissions Spin"/>
        </authorList>
    </citation>
    <scope>NUCLEOTIDE SEQUENCE [LARGE SCALE GENOMIC DNA]</scope>
    <source>
        <strain evidence="10">HAMBI 2971</strain>
    </source>
</reference>
<keyword evidence="4 7" id="KW-0812">Transmembrane</keyword>
<protein>
    <submittedName>
        <fullName evidence="9">Cellulose synthase (UDP-forming)</fullName>
    </submittedName>
</protein>
<evidence type="ECO:0000256" key="7">
    <source>
        <dbReference type="SAM" id="Phobius"/>
    </source>
</evidence>
<evidence type="ECO:0000256" key="2">
    <source>
        <dbReference type="ARBA" id="ARBA00022676"/>
    </source>
</evidence>
<proteinExistence type="predicted"/>
<dbReference type="RefSeq" id="WP_092852905.1">
    <property type="nucleotide sequence ID" value="NZ_FMAH01000029.1"/>
</dbReference>
<comment type="subcellular location">
    <subcellularLocation>
        <location evidence="1">Membrane</location>
        <topology evidence="1">Multi-pass membrane protein</topology>
    </subcellularLocation>
</comment>
<dbReference type="Pfam" id="PF13632">
    <property type="entry name" value="Glyco_trans_2_3"/>
    <property type="match status" value="1"/>
</dbReference>
<feature type="transmembrane region" description="Helical" evidence="7">
    <location>
        <begin position="39"/>
        <end position="55"/>
    </location>
</feature>
<feature type="transmembrane region" description="Helical" evidence="7">
    <location>
        <begin position="376"/>
        <end position="397"/>
    </location>
</feature>
<sequence>MYFNSDGDVQTVLWFDLAIAACAILFAFVADPKRSFDRFAFGIIMLMSLGTYIVWRALDTLPPLDLSFESIWNYIYFAFELISVLYAIGSVLILMRSTDWSSLADRAALECMSSENPPLVDIFICTYNEPINVLEKSIISAQSMKYPRLRVFVCDDTRRAFVRQYCEMVGVYYLTRSDNLHAKAGNLNNALYHTNDLPELSEFIMVLDADFAPQADFLNRVIGLFADSKIAVVQTPQFYFNSDPIQHNLGISGSFVDDQRIFFDVFQPAKDAVGCAFCVGTSFVVRRAAVNEIGGFPHDALSEDMLLTYRLMERGYVTRWLNEKLSVGLSAEGLSEYMTQRTRWCLGTIQIGLLRDGPLWRGNFTIVQRLHYLHGLFCWLSKPFILCLLLAPSIYWLTGIPALQADELMFMKLGLSSLALFWVYSSWISEKRTLPLFTEVTHALTAVPITITLFQAIRKPFGRPFKVTEKGGDRSQIRIHGPTASFFALVAAASAISVVVVVYGWDAPVEFSARDCLNLIWSAVAMIIAFTSLLCCIELPRMDQEELIAIGLNGQLNCGGETAPARIVGLSTQSALLAALPSCHSVVPNALFVPEVGWVRIHPDQLTVAARKLRLDPSEDQHRGILRLIFRNAPKNVAEKGDLRRSMQALLARAFS</sequence>
<dbReference type="GO" id="GO:0005886">
    <property type="term" value="C:plasma membrane"/>
    <property type="evidence" value="ECO:0007669"/>
    <property type="project" value="TreeGrafter"/>
</dbReference>
<evidence type="ECO:0000313" key="10">
    <source>
        <dbReference type="Proteomes" id="UP000199435"/>
    </source>
</evidence>
<dbReference type="STRING" id="411945.GA0061102_102916"/>
<feature type="transmembrane region" description="Helical" evidence="7">
    <location>
        <begin position="75"/>
        <end position="95"/>
    </location>
</feature>
<dbReference type="SUPFAM" id="SSF53448">
    <property type="entry name" value="Nucleotide-diphospho-sugar transferases"/>
    <property type="match status" value="1"/>
</dbReference>
<name>A0A1C3WGQ8_9HYPH</name>
<dbReference type="Proteomes" id="UP000199435">
    <property type="component" value="Unassembled WGS sequence"/>
</dbReference>
<dbReference type="PANTHER" id="PTHR43867">
    <property type="entry name" value="CELLULOSE SYNTHASE CATALYTIC SUBUNIT A [UDP-FORMING]"/>
    <property type="match status" value="1"/>
</dbReference>
<keyword evidence="10" id="KW-1185">Reference proteome</keyword>
<accession>A0A1C3WGQ8</accession>
<evidence type="ECO:0000313" key="9">
    <source>
        <dbReference type="EMBL" id="SCB38864.1"/>
    </source>
</evidence>
<dbReference type="InterPro" id="IPR029044">
    <property type="entry name" value="Nucleotide-diphossugar_trans"/>
</dbReference>
<organism evidence="9 10">
    <name type="scientific">Rhizobium miluonense</name>
    <dbReference type="NCBI Taxonomy" id="411945"/>
    <lineage>
        <taxon>Bacteria</taxon>
        <taxon>Pseudomonadati</taxon>
        <taxon>Pseudomonadota</taxon>
        <taxon>Alphaproteobacteria</taxon>
        <taxon>Hyphomicrobiales</taxon>
        <taxon>Rhizobiaceae</taxon>
        <taxon>Rhizobium/Agrobacterium group</taxon>
        <taxon>Rhizobium</taxon>
    </lineage>
</organism>
<dbReference type="GO" id="GO:0016758">
    <property type="term" value="F:hexosyltransferase activity"/>
    <property type="evidence" value="ECO:0007669"/>
    <property type="project" value="TreeGrafter"/>
</dbReference>
<dbReference type="InterPro" id="IPR001173">
    <property type="entry name" value="Glyco_trans_2-like"/>
</dbReference>
<keyword evidence="2" id="KW-0328">Glycosyltransferase</keyword>
<dbReference type="InterPro" id="IPR050321">
    <property type="entry name" value="Glycosyltr_2/OpgH_subfam"/>
</dbReference>
<feature type="domain" description="Glycosyltransferase 2-like" evidence="8">
    <location>
        <begin position="203"/>
        <end position="408"/>
    </location>
</feature>
<keyword evidence="3" id="KW-0808">Transferase</keyword>
<dbReference type="AlphaFoldDB" id="A0A1C3WGQ8"/>
<dbReference type="PANTHER" id="PTHR43867:SF2">
    <property type="entry name" value="CELLULOSE SYNTHASE CATALYTIC SUBUNIT A [UDP-FORMING]"/>
    <property type="match status" value="1"/>
</dbReference>
<evidence type="ECO:0000256" key="4">
    <source>
        <dbReference type="ARBA" id="ARBA00022692"/>
    </source>
</evidence>
<keyword evidence="6 7" id="KW-0472">Membrane</keyword>
<dbReference type="Gene3D" id="3.90.550.10">
    <property type="entry name" value="Spore Coat Polysaccharide Biosynthesis Protein SpsA, Chain A"/>
    <property type="match status" value="1"/>
</dbReference>
<evidence type="ECO:0000256" key="1">
    <source>
        <dbReference type="ARBA" id="ARBA00004141"/>
    </source>
</evidence>
<feature type="transmembrane region" description="Helical" evidence="7">
    <location>
        <begin position="484"/>
        <end position="505"/>
    </location>
</feature>
<evidence type="ECO:0000256" key="3">
    <source>
        <dbReference type="ARBA" id="ARBA00022679"/>
    </source>
</evidence>
<keyword evidence="5 7" id="KW-1133">Transmembrane helix</keyword>
<evidence type="ECO:0000256" key="5">
    <source>
        <dbReference type="ARBA" id="ARBA00022989"/>
    </source>
</evidence>
<feature type="transmembrane region" description="Helical" evidence="7">
    <location>
        <begin position="409"/>
        <end position="427"/>
    </location>
</feature>
<gene>
    <name evidence="9" type="ORF">GA0061102_102916</name>
</gene>
<dbReference type="OrthoDB" id="9806824at2"/>